<evidence type="ECO:0000313" key="1">
    <source>
        <dbReference type="EMBL" id="SFP54190.1"/>
    </source>
</evidence>
<keyword evidence="2" id="KW-1185">Reference proteome</keyword>
<organism evidence="1 2">
    <name type="scientific">Parafilimonas terrae</name>
    <dbReference type="NCBI Taxonomy" id="1465490"/>
    <lineage>
        <taxon>Bacteria</taxon>
        <taxon>Pseudomonadati</taxon>
        <taxon>Bacteroidota</taxon>
        <taxon>Chitinophagia</taxon>
        <taxon>Chitinophagales</taxon>
        <taxon>Chitinophagaceae</taxon>
        <taxon>Parafilimonas</taxon>
    </lineage>
</organism>
<dbReference type="Proteomes" id="UP000199031">
    <property type="component" value="Unassembled WGS sequence"/>
</dbReference>
<accession>A0A1I5R711</accession>
<dbReference type="EMBL" id="FOXQ01000001">
    <property type="protein sequence ID" value="SFP54190.1"/>
    <property type="molecule type" value="Genomic_DNA"/>
</dbReference>
<name>A0A1I5R711_9BACT</name>
<dbReference type="AlphaFoldDB" id="A0A1I5R711"/>
<dbReference type="OrthoDB" id="681064at2"/>
<proteinExistence type="predicted"/>
<gene>
    <name evidence="1" type="ORF">SAMN05444277_101103</name>
</gene>
<dbReference type="STRING" id="1465490.SAMN05444277_101103"/>
<reference evidence="1 2" key="1">
    <citation type="submission" date="2016-10" db="EMBL/GenBank/DDBJ databases">
        <authorList>
            <person name="de Groot N.N."/>
        </authorList>
    </citation>
    <scope>NUCLEOTIDE SEQUENCE [LARGE SCALE GENOMIC DNA]</scope>
    <source>
        <strain evidence="1 2">DSM 28286</strain>
    </source>
</reference>
<sequence length="66" mass="7724">MNNPNNIQAEVNQVNEDEPVYNGFINKSEGEKLRDDMMRSPIEKLQLFTKMLKREALFKKAVILNK</sequence>
<evidence type="ECO:0000313" key="2">
    <source>
        <dbReference type="Proteomes" id="UP000199031"/>
    </source>
</evidence>
<protein>
    <submittedName>
        <fullName evidence="1">Uncharacterized protein</fullName>
    </submittedName>
</protein>
<dbReference type="RefSeq" id="WP_090653458.1">
    <property type="nucleotide sequence ID" value="NZ_FOXQ01000001.1"/>
</dbReference>